<proteinExistence type="predicted"/>
<dbReference type="SUPFAM" id="SSF55729">
    <property type="entry name" value="Acyl-CoA N-acyltransferases (Nat)"/>
    <property type="match status" value="1"/>
</dbReference>
<dbReference type="Proteomes" id="UP001216899">
    <property type="component" value="Chromosome"/>
</dbReference>
<evidence type="ECO:0000313" key="2">
    <source>
        <dbReference type="Proteomes" id="UP001216899"/>
    </source>
</evidence>
<reference evidence="1 2" key="1">
    <citation type="submission" date="2023-02" db="EMBL/GenBank/DDBJ databases">
        <title>Whole genome sequenc of Paracoccus marcusii MBLB0836.</title>
        <authorList>
            <person name="Seo M.-J."/>
            <person name="Cho E.-S."/>
            <person name="Hwang C.Y."/>
        </authorList>
    </citation>
    <scope>NUCLEOTIDE SEQUENCE [LARGE SCALE GENOMIC DNA]</scope>
    <source>
        <strain evidence="1 2">MBLB0836</strain>
    </source>
</reference>
<sequence>MIRRAGANDILPIVDMIEDLRAAVGGPVPVDRSWTAGILAKLITSPDAAVWVSGGGFIAGSLQPTVISPALIAMEHGWWARDGSGLRLLRAFEAWAQERGALLTQLSTGPTGLDLTRLGYRLAERAWVK</sequence>
<evidence type="ECO:0000313" key="1">
    <source>
        <dbReference type="EMBL" id="WDA11401.1"/>
    </source>
</evidence>
<dbReference type="InterPro" id="IPR016181">
    <property type="entry name" value="Acyl_CoA_acyltransferase"/>
</dbReference>
<gene>
    <name evidence="1" type="ORF">PRL19_08715</name>
</gene>
<dbReference type="Gene3D" id="3.40.630.30">
    <property type="match status" value="1"/>
</dbReference>
<evidence type="ECO:0008006" key="3">
    <source>
        <dbReference type="Google" id="ProtNLM"/>
    </source>
</evidence>
<name>A0ABY7UN87_9RHOB</name>
<dbReference type="RefSeq" id="WP_273742657.1">
    <property type="nucleotide sequence ID" value="NZ_CP117466.1"/>
</dbReference>
<keyword evidence="2" id="KW-1185">Reference proteome</keyword>
<dbReference type="EMBL" id="CP117466">
    <property type="protein sequence ID" value="WDA11401.1"/>
    <property type="molecule type" value="Genomic_DNA"/>
</dbReference>
<protein>
    <recommendedName>
        <fullName evidence="3">N-acetyltransferase domain-containing protein</fullName>
    </recommendedName>
</protein>
<organism evidence="1 2">
    <name type="scientific">Paracoccus marcusii</name>
    <dbReference type="NCBI Taxonomy" id="59779"/>
    <lineage>
        <taxon>Bacteria</taxon>
        <taxon>Pseudomonadati</taxon>
        <taxon>Pseudomonadota</taxon>
        <taxon>Alphaproteobacteria</taxon>
        <taxon>Rhodobacterales</taxon>
        <taxon>Paracoccaceae</taxon>
        <taxon>Paracoccus</taxon>
    </lineage>
</organism>
<accession>A0ABY7UN87</accession>